<dbReference type="PANTHER" id="PTHR10098:SF108">
    <property type="entry name" value="TETRATRICOPEPTIDE REPEAT PROTEIN 28"/>
    <property type="match status" value="1"/>
</dbReference>
<dbReference type="InterPro" id="IPR024983">
    <property type="entry name" value="CHAT_dom"/>
</dbReference>
<dbReference type="Pfam" id="PF12770">
    <property type="entry name" value="CHAT"/>
    <property type="match status" value="1"/>
</dbReference>
<sequence length="867" mass="91990">MGRGAPGDLLRLVFARPREAARLARQVLAGKPTAYEASIAHQALGVVQRDFGDLSTAITHLRRALRLAEQAGSAERQSDVRATLGIAIVHTGQTRAGLAVLDRAVADADGEHGARVRFRRGAALWVLGRHDDALADLRVAVPLLRKSGDTIWTARALTLRGHIELGLGAVMRADADFARAERLFANTDQDHDSAVAVQNRGLAAFRAGDLPTALTLLGEANHRFRLLGTPMPELIADRCAVLLAAGLPQEALAEADTELADMARRNGQATRKAELLLTAGHAALAAGGARTALDRAAEAVALFTSQRRTWWRQHARLLHLRARFAVSGHSASLLAQAAETARRLDALNAPGVLQAHLLAGRTALALGRRRSSTAHLLAAARWRNRGTALSRVDGWLAVALLAASTGDTRRTLTASGRGLDLLDEHRLTLGAPELRARATAQGLELAALAQTACLRHGRARQLLSWSERWRATACAVPSVHPPADPGIQRDLVALRELTSRIDQARANGAPAARLIQRTDRLERRIQDRVRRTPGDTEAGARTRLDVTALLDTLGEQRLFEIVAVDGDLHVLVCGDGRVRRVKTGTMAAATAAVEAARWVLRRLAYGPGAGRGLFDRLRVAGEALQEILFGAAAKLVGDGPVVIVPPGRLQAVPWAALPCLTGVAHSVAPSAIAWLNAKLAARPERDKVVLVGGPGLVSRAAELSTLTGLYEAQVLRDGAATPDQVLAALDGSSLAHVAAHGRFRADSPLFSSIRVDSGSITGYDFERLRRAPFRIVLSSCDSGSLQPVGADELLGLATALLPLGTAGIVASLVQVNDEATVPLMLGLHDGLRRGETMAKSLAVARREAKDDPVCQATAWSFVALGAA</sequence>
<protein>
    <submittedName>
        <fullName evidence="2">CHAT domain-containing protein</fullName>
    </submittedName>
</protein>
<dbReference type="STRING" id="589385.SAMN05421504_1011402"/>
<name>A0A1H2W242_9PSEU</name>
<dbReference type="Gene3D" id="1.25.40.10">
    <property type="entry name" value="Tetratricopeptide repeat domain"/>
    <property type="match status" value="2"/>
</dbReference>
<reference evidence="2 3" key="1">
    <citation type="submission" date="2016-10" db="EMBL/GenBank/DDBJ databases">
        <authorList>
            <person name="de Groot N.N."/>
        </authorList>
    </citation>
    <scope>NUCLEOTIDE SEQUENCE [LARGE SCALE GENOMIC DNA]</scope>
    <source>
        <strain evidence="2 3">CPCC 202699</strain>
    </source>
</reference>
<dbReference type="SMART" id="SM00028">
    <property type="entry name" value="TPR"/>
    <property type="match status" value="3"/>
</dbReference>
<evidence type="ECO:0000313" key="3">
    <source>
        <dbReference type="Proteomes" id="UP000199515"/>
    </source>
</evidence>
<dbReference type="AlphaFoldDB" id="A0A1H2W242"/>
<dbReference type="InterPro" id="IPR011990">
    <property type="entry name" value="TPR-like_helical_dom_sf"/>
</dbReference>
<dbReference type="InterPro" id="IPR019734">
    <property type="entry name" value="TPR_rpt"/>
</dbReference>
<accession>A0A1H2W242</accession>
<proteinExistence type="predicted"/>
<dbReference type="SUPFAM" id="SSF48452">
    <property type="entry name" value="TPR-like"/>
    <property type="match status" value="2"/>
</dbReference>
<feature type="domain" description="CHAT" evidence="1">
    <location>
        <begin position="621"/>
        <end position="865"/>
    </location>
</feature>
<dbReference type="Proteomes" id="UP000199515">
    <property type="component" value="Unassembled WGS sequence"/>
</dbReference>
<gene>
    <name evidence="2" type="ORF">SAMN05421504_1011402</name>
</gene>
<evidence type="ECO:0000313" key="2">
    <source>
        <dbReference type="EMBL" id="SDW74633.1"/>
    </source>
</evidence>
<keyword evidence="3" id="KW-1185">Reference proteome</keyword>
<dbReference type="PANTHER" id="PTHR10098">
    <property type="entry name" value="RAPSYN-RELATED"/>
    <property type="match status" value="1"/>
</dbReference>
<dbReference type="EMBL" id="FNON01000001">
    <property type="protein sequence ID" value="SDW74633.1"/>
    <property type="molecule type" value="Genomic_DNA"/>
</dbReference>
<evidence type="ECO:0000259" key="1">
    <source>
        <dbReference type="Pfam" id="PF12770"/>
    </source>
</evidence>
<dbReference type="RefSeq" id="WP_218134620.1">
    <property type="nucleotide sequence ID" value="NZ_FNON01000001.1"/>
</dbReference>
<organism evidence="2 3">
    <name type="scientific">Amycolatopsis xylanica</name>
    <dbReference type="NCBI Taxonomy" id="589385"/>
    <lineage>
        <taxon>Bacteria</taxon>
        <taxon>Bacillati</taxon>
        <taxon>Actinomycetota</taxon>
        <taxon>Actinomycetes</taxon>
        <taxon>Pseudonocardiales</taxon>
        <taxon>Pseudonocardiaceae</taxon>
        <taxon>Amycolatopsis</taxon>
    </lineage>
</organism>